<dbReference type="Proteomes" id="UP000638353">
    <property type="component" value="Unassembled WGS sequence"/>
</dbReference>
<reference evidence="3" key="1">
    <citation type="journal article" date="2014" name="Int. J. Syst. Evol. Microbiol.">
        <title>Complete genome sequence of Corynebacterium casei LMG S-19264T (=DSM 44701T), isolated from a smear-ripened cheese.</title>
        <authorList>
            <consortium name="US DOE Joint Genome Institute (JGI-PGF)"/>
            <person name="Walter F."/>
            <person name="Albersmeier A."/>
            <person name="Kalinowski J."/>
            <person name="Ruckert C."/>
        </authorList>
    </citation>
    <scope>NUCLEOTIDE SEQUENCE</scope>
    <source>
        <strain evidence="3">JCM 4637</strain>
    </source>
</reference>
<evidence type="ECO:0000313" key="4">
    <source>
        <dbReference type="Proteomes" id="UP000638353"/>
    </source>
</evidence>
<evidence type="ECO:0000256" key="1">
    <source>
        <dbReference type="SAM" id="MobiDB-lite"/>
    </source>
</evidence>
<feature type="region of interest" description="Disordered" evidence="1">
    <location>
        <begin position="341"/>
        <end position="373"/>
    </location>
</feature>
<keyword evidence="2" id="KW-0472">Membrane</keyword>
<evidence type="ECO:0000313" key="3">
    <source>
        <dbReference type="EMBL" id="GHD07507.1"/>
    </source>
</evidence>
<accession>A0A918X3A5</accession>
<name>A0A918X3A5_9ACTN</name>
<organism evidence="3 4">
    <name type="scientific">Streptomyces finlayi</name>
    <dbReference type="NCBI Taxonomy" id="67296"/>
    <lineage>
        <taxon>Bacteria</taxon>
        <taxon>Bacillati</taxon>
        <taxon>Actinomycetota</taxon>
        <taxon>Actinomycetes</taxon>
        <taxon>Kitasatosporales</taxon>
        <taxon>Streptomycetaceae</taxon>
        <taxon>Streptomyces</taxon>
    </lineage>
</organism>
<dbReference type="AlphaFoldDB" id="A0A918X3A5"/>
<dbReference type="EMBL" id="BMVC01000013">
    <property type="protein sequence ID" value="GHD07507.1"/>
    <property type="molecule type" value="Genomic_DNA"/>
</dbReference>
<keyword evidence="2" id="KW-1133">Transmembrane helix</keyword>
<protein>
    <submittedName>
        <fullName evidence="3">Uncharacterized protein</fullName>
    </submittedName>
</protein>
<feature type="transmembrane region" description="Helical" evidence="2">
    <location>
        <begin position="98"/>
        <end position="121"/>
    </location>
</feature>
<keyword evidence="2" id="KW-0812">Transmembrane</keyword>
<comment type="caution">
    <text evidence="3">The sequence shown here is derived from an EMBL/GenBank/DDBJ whole genome shotgun (WGS) entry which is preliminary data.</text>
</comment>
<evidence type="ECO:0000256" key="2">
    <source>
        <dbReference type="SAM" id="Phobius"/>
    </source>
</evidence>
<proteinExistence type="predicted"/>
<gene>
    <name evidence="3" type="ORF">GCM10010334_60120</name>
</gene>
<reference evidence="3" key="2">
    <citation type="submission" date="2020-09" db="EMBL/GenBank/DDBJ databases">
        <authorList>
            <person name="Sun Q."/>
            <person name="Ohkuma M."/>
        </authorList>
    </citation>
    <scope>NUCLEOTIDE SEQUENCE</scope>
    <source>
        <strain evidence="3">JCM 4637</strain>
    </source>
</reference>
<sequence length="373" mass="39940">MACVIIPCAALGGTGAGIESQRGAALSRGAGTDDGSSVSDEEWERFLRDSVNGVPDAPKEPSARARMVTRRLQEQPQQAVPWRAHTPGRARRFRVWHVFVLVAAVALLVVAFLPGSLAGWFGGDGPQAGGGGGRGTVEEPFRGSPAAQWEDGVRGISVPNAKAVGWMSAAQVEQALDRTRDFLVAANLDADTLRGKRPDKAIASVNPRQEDTARYLRKAFLTPDAQNDPLLLFSRFDPEKVRLAGDVVKVRGQLRLREGPRGAVEVASDVTYVYPVRRANPDSREVERTIVRREVVASWDDPAKVRTAPGTFSLLSYKVDMTNGGCGVNLTGYFAPEFGTRAGGDGPDTDPYDRQKPVTDGGADGSCGNATRS</sequence>